<dbReference type="RefSeq" id="XP_016452481.1">
    <property type="nucleotide sequence ID" value="XM_016596995.1"/>
</dbReference>
<dbReference type="GO" id="GO:0008289">
    <property type="term" value="F:lipid binding"/>
    <property type="evidence" value="ECO:0007669"/>
    <property type="project" value="InterPro"/>
</dbReference>
<dbReference type="InterPro" id="IPR044834">
    <property type="entry name" value="PATL"/>
</dbReference>
<dbReference type="PANTHER" id="PTHR45932:SF2">
    <property type="entry name" value="PATELLIN-4"/>
    <property type="match status" value="1"/>
</dbReference>
<dbReference type="Pfam" id="PF25099">
    <property type="entry name" value="GOLD_PATL1_C"/>
    <property type="match status" value="1"/>
</dbReference>
<dbReference type="KEGG" id="nta:107777031"/>
<feature type="domain" description="Patellin-1-6 C-terminal GOLD" evidence="1">
    <location>
        <begin position="82"/>
        <end position="165"/>
    </location>
</feature>
<name>A0A1S3YJS0_TOBAC</name>
<dbReference type="PaxDb" id="4097-A0A1S3YJS0"/>
<dbReference type="STRING" id="4097.A0A1S3YJS0"/>
<reference evidence="2" key="1">
    <citation type="submission" date="2025-08" db="UniProtKB">
        <authorList>
            <consortium name="RefSeq"/>
        </authorList>
    </citation>
    <scope>IDENTIFICATION</scope>
</reference>
<dbReference type="OrthoDB" id="1723644at2759"/>
<accession>A0A1S3YJS0</accession>
<gene>
    <name evidence="2" type="primary">LOC107777031</name>
</gene>
<dbReference type="InterPro" id="IPR056794">
    <property type="entry name" value="PATL1-6_C_GOLD"/>
</dbReference>
<organism evidence="2">
    <name type="scientific">Nicotiana tabacum</name>
    <name type="common">Common tobacco</name>
    <dbReference type="NCBI Taxonomy" id="4097"/>
    <lineage>
        <taxon>Eukaryota</taxon>
        <taxon>Viridiplantae</taxon>
        <taxon>Streptophyta</taxon>
        <taxon>Embryophyta</taxon>
        <taxon>Tracheophyta</taxon>
        <taxon>Spermatophyta</taxon>
        <taxon>Magnoliopsida</taxon>
        <taxon>eudicotyledons</taxon>
        <taxon>Gunneridae</taxon>
        <taxon>Pentapetalae</taxon>
        <taxon>asterids</taxon>
        <taxon>lamiids</taxon>
        <taxon>Solanales</taxon>
        <taxon>Solanaceae</taxon>
        <taxon>Nicotianoideae</taxon>
        <taxon>Nicotianeae</taxon>
        <taxon>Nicotiana</taxon>
    </lineage>
</organism>
<dbReference type="PANTHER" id="PTHR45932">
    <property type="entry name" value="PATELLIN-1"/>
    <property type="match status" value="1"/>
</dbReference>
<evidence type="ECO:0000313" key="2">
    <source>
        <dbReference type="RefSeq" id="XP_016452481.1"/>
    </source>
</evidence>
<sequence>MKRSWDWGVFGLRIRERDYAFSKWLDGCVMRSRLGFAFAEEELAQWSFVHRVRVNKNSAYEFIWDDFRFSVLDYEASEILLKAGSTETIEMPATELCQVGSTFIWDVTIVRGEVIYKEEFVLEEENSYTIILQKEKKLSSPIRNTFKNNEAGKVVLTIKNTSSKK</sequence>
<proteinExistence type="predicted"/>
<protein>
    <submittedName>
        <fullName evidence="2">Patellin-4-like</fullName>
    </submittedName>
</protein>
<dbReference type="AlphaFoldDB" id="A0A1S3YJS0"/>
<evidence type="ECO:0000259" key="1">
    <source>
        <dbReference type="Pfam" id="PF25099"/>
    </source>
</evidence>